<dbReference type="AlphaFoldDB" id="A0A6N3C362"/>
<dbReference type="EMBL" id="CACRUK010000018">
    <property type="protein sequence ID" value="VYU10482.1"/>
    <property type="molecule type" value="Genomic_DNA"/>
</dbReference>
<reference evidence="1" key="1">
    <citation type="submission" date="2019-11" db="EMBL/GenBank/DDBJ databases">
        <authorList>
            <person name="Feng L."/>
        </authorList>
    </citation>
    <scope>NUCLEOTIDE SEQUENCE</scope>
    <source>
        <strain evidence="1">RgnavusLFYP19</strain>
    </source>
</reference>
<name>A0A6N3C362_MEDGN</name>
<protein>
    <submittedName>
        <fullName evidence="1">Uncharacterized protein</fullName>
    </submittedName>
</protein>
<proteinExistence type="predicted"/>
<gene>
    <name evidence="1" type="ORF">RGLFYP19_01445</name>
</gene>
<organism evidence="1">
    <name type="scientific">Mediterraneibacter gnavus</name>
    <name type="common">Ruminococcus gnavus</name>
    <dbReference type="NCBI Taxonomy" id="33038"/>
    <lineage>
        <taxon>Bacteria</taxon>
        <taxon>Bacillati</taxon>
        <taxon>Bacillota</taxon>
        <taxon>Clostridia</taxon>
        <taxon>Lachnospirales</taxon>
        <taxon>Lachnospiraceae</taxon>
        <taxon>Mediterraneibacter</taxon>
    </lineage>
</organism>
<sequence length="34" mass="3785">MAGEAVEQLFLNRSLWDLQSSLCFLTLLCGKGLK</sequence>
<accession>A0A6N3C362</accession>
<evidence type="ECO:0000313" key="1">
    <source>
        <dbReference type="EMBL" id="VYU10482.1"/>
    </source>
</evidence>